<evidence type="ECO:0000313" key="4">
    <source>
        <dbReference type="Proteomes" id="UP000324194"/>
    </source>
</evidence>
<dbReference type="InterPro" id="IPR006016">
    <property type="entry name" value="UspA"/>
</dbReference>
<dbReference type="KEGG" id="asip:AQUSIP_24660"/>
<sequence length="277" mass="31326">MRERLNILFATDFSLGSKIALKTLKLLQRKYQNNVSWIHVVESFWKDWVNSGAYQKEAAQRLESWCNKYSNGNKKNLYVKAGNPADIILDVSHKIKANLILMGGKITEESSRYKSGTAVESVVRFSTRSVWICQRAKISKILCGIDGSPSSAKALEFAIDLSKRFSAKLCIIHAIPGYLPAFGMTERTIRQEEDKLKLEDTDKMKKFLDAFDLSKIKTEIHFQWGASANVILDHAEDFDYDLIVIGAKGHSLLHHVLIGSTVEKILRYAPCSMLVVR</sequence>
<accession>A0A5E4PJ90</accession>
<dbReference type="InterPro" id="IPR006015">
    <property type="entry name" value="Universal_stress_UspA"/>
</dbReference>
<comment type="similarity">
    <text evidence="1">Belongs to the universal stress protein A family.</text>
</comment>
<feature type="domain" description="UspA" evidence="2">
    <location>
        <begin position="6"/>
        <end position="133"/>
    </location>
</feature>
<reference evidence="3 4" key="1">
    <citation type="submission" date="2019-08" db="EMBL/GenBank/DDBJ databases">
        <authorList>
            <person name="Guy L."/>
        </authorList>
    </citation>
    <scope>NUCLEOTIDE SEQUENCE [LARGE SCALE GENOMIC DNA]</scope>
    <source>
        <strain evidence="3 4">SGT-108</strain>
    </source>
</reference>
<dbReference type="PANTHER" id="PTHR46268:SF6">
    <property type="entry name" value="UNIVERSAL STRESS PROTEIN UP12"/>
    <property type="match status" value="1"/>
</dbReference>
<dbReference type="RefSeq" id="WP_148340533.1">
    <property type="nucleotide sequence ID" value="NZ_LR699120.1"/>
</dbReference>
<organism evidence="3 4">
    <name type="scientific">Aquicella siphonis</name>
    <dbReference type="NCBI Taxonomy" id="254247"/>
    <lineage>
        <taxon>Bacteria</taxon>
        <taxon>Pseudomonadati</taxon>
        <taxon>Pseudomonadota</taxon>
        <taxon>Gammaproteobacteria</taxon>
        <taxon>Legionellales</taxon>
        <taxon>Coxiellaceae</taxon>
        <taxon>Aquicella</taxon>
    </lineage>
</organism>
<dbReference type="Pfam" id="PF00582">
    <property type="entry name" value="Usp"/>
    <property type="match status" value="2"/>
</dbReference>
<evidence type="ECO:0000256" key="1">
    <source>
        <dbReference type="ARBA" id="ARBA00008791"/>
    </source>
</evidence>
<dbReference type="AlphaFoldDB" id="A0A5E4PJ90"/>
<dbReference type="EMBL" id="LR699120">
    <property type="protein sequence ID" value="VVC77139.1"/>
    <property type="molecule type" value="Genomic_DNA"/>
</dbReference>
<evidence type="ECO:0000313" key="3">
    <source>
        <dbReference type="EMBL" id="VVC77139.1"/>
    </source>
</evidence>
<protein>
    <submittedName>
        <fullName evidence="3">Universal stress protein</fullName>
    </submittedName>
</protein>
<feature type="domain" description="UspA" evidence="2">
    <location>
        <begin position="139"/>
        <end position="277"/>
    </location>
</feature>
<dbReference type="Proteomes" id="UP000324194">
    <property type="component" value="Chromosome 2"/>
</dbReference>
<dbReference type="CDD" id="cd00293">
    <property type="entry name" value="USP-like"/>
    <property type="match status" value="2"/>
</dbReference>
<evidence type="ECO:0000259" key="2">
    <source>
        <dbReference type="Pfam" id="PF00582"/>
    </source>
</evidence>
<dbReference type="SUPFAM" id="SSF52402">
    <property type="entry name" value="Adenine nucleotide alpha hydrolases-like"/>
    <property type="match status" value="2"/>
</dbReference>
<gene>
    <name evidence="3" type="ORF">AQUSIP_24660</name>
</gene>
<dbReference type="PRINTS" id="PR01438">
    <property type="entry name" value="UNVRSLSTRESS"/>
</dbReference>
<dbReference type="OrthoDB" id="9792500at2"/>
<dbReference type="Gene3D" id="3.40.50.620">
    <property type="entry name" value="HUPs"/>
    <property type="match status" value="2"/>
</dbReference>
<name>A0A5E4PJ90_9COXI</name>
<dbReference type="InterPro" id="IPR014729">
    <property type="entry name" value="Rossmann-like_a/b/a_fold"/>
</dbReference>
<keyword evidence="4" id="KW-1185">Reference proteome</keyword>
<proteinExistence type="inferred from homology"/>
<dbReference type="PANTHER" id="PTHR46268">
    <property type="entry name" value="STRESS RESPONSE PROTEIN NHAX"/>
    <property type="match status" value="1"/>
</dbReference>